<dbReference type="RefSeq" id="WP_019549922.1">
    <property type="nucleotide sequence ID" value="NZ_PELP01000344.1"/>
</dbReference>
<evidence type="ECO:0000313" key="1">
    <source>
        <dbReference type="EMBL" id="RTH02375.1"/>
    </source>
</evidence>
<organism evidence="1 2">
    <name type="scientific">Thermus scotoductus</name>
    <dbReference type="NCBI Taxonomy" id="37636"/>
    <lineage>
        <taxon>Bacteria</taxon>
        <taxon>Thermotogati</taxon>
        <taxon>Deinococcota</taxon>
        <taxon>Deinococci</taxon>
        <taxon>Thermales</taxon>
        <taxon>Thermaceae</taxon>
        <taxon>Thermus</taxon>
    </lineage>
</organism>
<dbReference type="GeneID" id="93865774"/>
<name>A0A430R4P5_THESC</name>
<evidence type="ECO:0000313" key="2">
    <source>
        <dbReference type="Proteomes" id="UP000286734"/>
    </source>
</evidence>
<sequence length="81" mass="9486">MKNGKKAKEREQYRVFTTREYTEGEEERTFWVRIGTAFKGEKSIQVLLDALPLSGKLVILLENGEDEDDQEAELTLPKRRR</sequence>
<dbReference type="AlphaFoldDB" id="A0A430R4P5"/>
<comment type="caution">
    <text evidence="1">The sequence shown here is derived from an EMBL/GenBank/DDBJ whole genome shotgun (WGS) entry which is preliminary data.</text>
</comment>
<gene>
    <name evidence="1" type="ORF">CSW47_10740</name>
</gene>
<dbReference type="Proteomes" id="UP000286734">
    <property type="component" value="Unassembled WGS sequence"/>
</dbReference>
<dbReference type="EMBL" id="PELP01000344">
    <property type="protein sequence ID" value="RTH02375.1"/>
    <property type="molecule type" value="Genomic_DNA"/>
</dbReference>
<reference evidence="1 2" key="1">
    <citation type="journal article" date="2019" name="Extremophiles">
        <title>Biogeography of thermophiles and predominance of Thermus scotoductus in domestic water heaters.</title>
        <authorList>
            <person name="Wilpiszeski R.L."/>
            <person name="Zhang Z."/>
            <person name="House C.H."/>
        </authorList>
    </citation>
    <scope>NUCLEOTIDE SEQUENCE [LARGE SCALE GENOMIC DNA]</scope>
    <source>
        <strain evidence="1 2">34_S34</strain>
    </source>
</reference>
<proteinExistence type="predicted"/>
<protein>
    <submittedName>
        <fullName evidence="1">Uncharacterized protein</fullName>
    </submittedName>
</protein>
<accession>A0A430R4P5</accession>